<comment type="caution">
    <text evidence="1">The sequence shown here is derived from an EMBL/GenBank/DDBJ whole genome shotgun (WGS) entry which is preliminary data.</text>
</comment>
<proteinExistence type="predicted"/>
<protein>
    <submittedName>
        <fullName evidence="1">Uncharacterized protein</fullName>
    </submittedName>
</protein>
<evidence type="ECO:0000313" key="2">
    <source>
        <dbReference type="Proteomes" id="UP000594638"/>
    </source>
</evidence>
<dbReference type="Gramene" id="OE9A095979T1">
    <property type="protein sequence ID" value="OE9A095979C1"/>
    <property type="gene ID" value="OE9A095979"/>
</dbReference>
<reference evidence="1 2" key="1">
    <citation type="submission" date="2019-12" db="EMBL/GenBank/DDBJ databases">
        <authorList>
            <person name="Alioto T."/>
            <person name="Alioto T."/>
            <person name="Gomez Garrido J."/>
        </authorList>
    </citation>
    <scope>NUCLEOTIDE SEQUENCE [LARGE SCALE GENOMIC DNA]</scope>
</reference>
<dbReference type="AlphaFoldDB" id="A0A8S0PEX3"/>
<dbReference type="Proteomes" id="UP000594638">
    <property type="component" value="Unassembled WGS sequence"/>
</dbReference>
<dbReference type="EMBL" id="CACTIH010000057">
    <property type="protein sequence ID" value="CAA2944885.1"/>
    <property type="molecule type" value="Genomic_DNA"/>
</dbReference>
<gene>
    <name evidence="1" type="ORF">OLEA9_A095979</name>
</gene>
<organism evidence="1 2">
    <name type="scientific">Olea europaea subsp. europaea</name>
    <dbReference type="NCBI Taxonomy" id="158383"/>
    <lineage>
        <taxon>Eukaryota</taxon>
        <taxon>Viridiplantae</taxon>
        <taxon>Streptophyta</taxon>
        <taxon>Embryophyta</taxon>
        <taxon>Tracheophyta</taxon>
        <taxon>Spermatophyta</taxon>
        <taxon>Magnoliopsida</taxon>
        <taxon>eudicotyledons</taxon>
        <taxon>Gunneridae</taxon>
        <taxon>Pentapetalae</taxon>
        <taxon>asterids</taxon>
        <taxon>lamiids</taxon>
        <taxon>Lamiales</taxon>
        <taxon>Oleaceae</taxon>
        <taxon>Oleeae</taxon>
        <taxon>Olea</taxon>
    </lineage>
</organism>
<keyword evidence="2" id="KW-1185">Reference proteome</keyword>
<evidence type="ECO:0000313" key="1">
    <source>
        <dbReference type="EMBL" id="CAA2944885.1"/>
    </source>
</evidence>
<accession>A0A8S0PEX3</accession>
<sequence>MYQSPVALPSQLNYSSGKDEVEMEIAADYCDAGWRSRRGVNRSYQAGPPGVAAYGANTSEAVPALGQKMPQVVASPSCRVFMPVTNSGVQGLRMNPVQPHSPTQSVPVQPPVAPAAPPPTVQTVDTSNAPEGIVTLTFSLVFWSGIHCKSTYIPKIVSLPKVSYFCGIEGMV</sequence>
<name>A0A8S0PEX3_OLEEU</name>